<name>A0A2I1DHX3_9PROT</name>
<evidence type="ECO:0000313" key="4">
    <source>
        <dbReference type="Proteomes" id="UP000234329"/>
    </source>
</evidence>
<comment type="caution">
    <text evidence="3">The sequence shown here is derived from an EMBL/GenBank/DDBJ whole genome shotgun (WGS) entry which is preliminary data.</text>
</comment>
<reference evidence="3 4" key="1">
    <citation type="submission" date="2017-03" db="EMBL/GenBank/DDBJ databases">
        <title>Draft genime sequence of the acidophilic sulfur-oxidizing bacterium Acidithiobacillus sp. SH, isolated from seawater.</title>
        <authorList>
            <person name="Sharmin S."/>
            <person name="Tokuhisa M."/>
            <person name="Kanao T."/>
            <person name="Kamimura K."/>
        </authorList>
    </citation>
    <scope>NUCLEOTIDE SEQUENCE [LARGE SCALE GENOMIC DNA]</scope>
    <source>
        <strain evidence="3 4">SH</strain>
    </source>
</reference>
<sequence>MAWKIEYAESVQKDIRKMDAQQRKRIREFLENKVANLEDPRILGKALTGSFSGLWRYRIGSYRIVTHIEDRDVRILVVKMAHRKEVYRH</sequence>
<keyword evidence="2" id="KW-1277">Toxin-antitoxin system</keyword>
<gene>
    <name evidence="3" type="ORF">B1757_14750</name>
</gene>
<organism evidence="3 4">
    <name type="scientific">Acidithiobacillus marinus</name>
    <dbReference type="NCBI Taxonomy" id="187490"/>
    <lineage>
        <taxon>Bacteria</taxon>
        <taxon>Pseudomonadati</taxon>
        <taxon>Pseudomonadota</taxon>
        <taxon>Acidithiobacillia</taxon>
        <taxon>Acidithiobacillales</taxon>
        <taxon>Acidithiobacillaceae</taxon>
        <taxon>Acidithiobacillus</taxon>
    </lineage>
</organism>
<dbReference type="Proteomes" id="UP000234329">
    <property type="component" value="Unassembled WGS sequence"/>
</dbReference>
<dbReference type="EMBL" id="MXAV01000058">
    <property type="protein sequence ID" value="PKY09470.1"/>
    <property type="molecule type" value="Genomic_DNA"/>
</dbReference>
<evidence type="ECO:0000313" key="3">
    <source>
        <dbReference type="EMBL" id="PKY09470.1"/>
    </source>
</evidence>
<accession>A0A2I1DHX3</accession>
<dbReference type="Pfam" id="PF05016">
    <property type="entry name" value="ParE_toxin"/>
    <property type="match status" value="1"/>
</dbReference>
<dbReference type="OrthoDB" id="5570653at2"/>
<dbReference type="NCBIfam" id="TIGR02385">
    <property type="entry name" value="RelE_StbE"/>
    <property type="match status" value="1"/>
</dbReference>
<protein>
    <submittedName>
        <fullName evidence="3">Addiction module toxin RelE</fullName>
    </submittedName>
</protein>
<dbReference type="Gene3D" id="3.30.2310.20">
    <property type="entry name" value="RelE-like"/>
    <property type="match status" value="1"/>
</dbReference>
<dbReference type="SUPFAM" id="SSF143011">
    <property type="entry name" value="RelE-like"/>
    <property type="match status" value="1"/>
</dbReference>
<dbReference type="PANTHER" id="PTHR35601">
    <property type="entry name" value="TOXIN RELE"/>
    <property type="match status" value="1"/>
</dbReference>
<keyword evidence="4" id="KW-1185">Reference proteome</keyword>
<evidence type="ECO:0000256" key="1">
    <source>
        <dbReference type="ARBA" id="ARBA00006226"/>
    </source>
</evidence>
<dbReference type="RefSeq" id="WP_101539061.1">
    <property type="nucleotide sequence ID" value="NZ_MXAV01000058.1"/>
</dbReference>
<comment type="similarity">
    <text evidence="1">Belongs to the RelE toxin family.</text>
</comment>
<dbReference type="InParanoid" id="A0A2I1DHX3"/>
<dbReference type="PANTHER" id="PTHR35601:SF1">
    <property type="entry name" value="TOXIN RELE"/>
    <property type="match status" value="1"/>
</dbReference>
<dbReference type="AlphaFoldDB" id="A0A2I1DHX3"/>
<evidence type="ECO:0000256" key="2">
    <source>
        <dbReference type="ARBA" id="ARBA00022649"/>
    </source>
</evidence>
<proteinExistence type="inferred from homology"/>
<dbReference type="InterPro" id="IPR007712">
    <property type="entry name" value="RelE/ParE_toxin"/>
</dbReference>
<dbReference type="InterPro" id="IPR035093">
    <property type="entry name" value="RelE/ParE_toxin_dom_sf"/>
</dbReference>